<dbReference type="PANTHER" id="PTHR30537:SF5">
    <property type="entry name" value="HTH-TYPE TRANSCRIPTIONAL ACTIVATOR TTDR-RELATED"/>
    <property type="match status" value="1"/>
</dbReference>
<dbReference type="Pfam" id="PF03466">
    <property type="entry name" value="LysR_substrate"/>
    <property type="match status" value="1"/>
</dbReference>
<keyword evidence="3" id="KW-0238">DNA-binding</keyword>
<keyword evidence="2" id="KW-0805">Transcription regulation</keyword>
<dbReference type="InterPro" id="IPR036390">
    <property type="entry name" value="WH_DNA-bd_sf"/>
</dbReference>
<comment type="caution">
    <text evidence="6">The sequence shown here is derived from an EMBL/GenBank/DDBJ whole genome shotgun (WGS) entry which is preliminary data.</text>
</comment>
<dbReference type="OrthoDB" id="9812435at2"/>
<dbReference type="Proteomes" id="UP000319859">
    <property type="component" value="Unassembled WGS sequence"/>
</dbReference>
<keyword evidence="4" id="KW-0804">Transcription</keyword>
<dbReference type="GO" id="GO:0003677">
    <property type="term" value="F:DNA binding"/>
    <property type="evidence" value="ECO:0007669"/>
    <property type="project" value="UniProtKB-KW"/>
</dbReference>
<dbReference type="CDD" id="cd08422">
    <property type="entry name" value="PBP2_CrgA_like"/>
    <property type="match status" value="1"/>
</dbReference>
<gene>
    <name evidence="6" type="ORF">FBZ89_1231</name>
</gene>
<evidence type="ECO:0000256" key="1">
    <source>
        <dbReference type="ARBA" id="ARBA00009437"/>
    </source>
</evidence>
<dbReference type="InterPro" id="IPR005119">
    <property type="entry name" value="LysR_subst-bd"/>
</dbReference>
<dbReference type="PRINTS" id="PR00039">
    <property type="entry name" value="HTHLYSR"/>
</dbReference>
<sequence length="295" mass="32473">MDTFNLKIFSRVARLRSFSAAARELSISQSQASRAVAELEAELGVLLLARTTRAVVPTEAGMEYLGRVETILDQLEDAGHSVRQDELRGTLRVGMPTSAGVREIIARLPRFTERHPKLHLQVVLDDRRQDLVRDAVDVAIRIGTLPDSNATARLLTSYARLVVASPGYLERFGTPRNPQDLVGHRIVFGPAAAPETAWVFTRDGHREAVEVSPTISFSDNEGAVAGAVAGLGVTSIGWWACRREIEEGALVRLLPAWEMASTRVHAYFPLGRATRSAARAFIDFLIEDFNINQPH</sequence>
<proteinExistence type="inferred from homology"/>
<accession>A0A560ETT2</accession>
<dbReference type="Gene3D" id="1.10.10.10">
    <property type="entry name" value="Winged helix-like DNA-binding domain superfamily/Winged helix DNA-binding domain"/>
    <property type="match status" value="1"/>
</dbReference>
<dbReference type="RefSeq" id="WP_145753229.1">
    <property type="nucleotide sequence ID" value="NZ_VITN01000023.1"/>
</dbReference>
<evidence type="ECO:0000259" key="5">
    <source>
        <dbReference type="PROSITE" id="PS50931"/>
    </source>
</evidence>
<evidence type="ECO:0000256" key="4">
    <source>
        <dbReference type="ARBA" id="ARBA00023163"/>
    </source>
</evidence>
<dbReference type="Gene3D" id="3.40.190.290">
    <property type="match status" value="1"/>
</dbReference>
<dbReference type="SUPFAM" id="SSF46785">
    <property type="entry name" value="Winged helix' DNA-binding domain"/>
    <property type="match status" value="1"/>
</dbReference>
<dbReference type="EMBL" id="VITN01000023">
    <property type="protein sequence ID" value="TWB12790.1"/>
    <property type="molecule type" value="Genomic_DNA"/>
</dbReference>
<comment type="similarity">
    <text evidence="1">Belongs to the LysR transcriptional regulatory family.</text>
</comment>
<feature type="domain" description="HTH lysR-type" evidence="5">
    <location>
        <begin position="1"/>
        <end position="58"/>
    </location>
</feature>
<dbReference type="SUPFAM" id="SSF53850">
    <property type="entry name" value="Periplasmic binding protein-like II"/>
    <property type="match status" value="1"/>
</dbReference>
<dbReference type="Pfam" id="PF00126">
    <property type="entry name" value="HTH_1"/>
    <property type="match status" value="1"/>
</dbReference>
<evidence type="ECO:0000313" key="6">
    <source>
        <dbReference type="EMBL" id="TWB12790.1"/>
    </source>
</evidence>
<evidence type="ECO:0000313" key="7">
    <source>
        <dbReference type="Proteomes" id="UP000319859"/>
    </source>
</evidence>
<dbReference type="AlphaFoldDB" id="A0A560ETT2"/>
<evidence type="ECO:0000256" key="3">
    <source>
        <dbReference type="ARBA" id="ARBA00023125"/>
    </source>
</evidence>
<dbReference type="PANTHER" id="PTHR30537">
    <property type="entry name" value="HTH-TYPE TRANSCRIPTIONAL REGULATOR"/>
    <property type="match status" value="1"/>
</dbReference>
<name>A0A560ETT2_9PROT</name>
<dbReference type="InterPro" id="IPR058163">
    <property type="entry name" value="LysR-type_TF_proteobact-type"/>
</dbReference>
<dbReference type="InterPro" id="IPR000847">
    <property type="entry name" value="LysR_HTH_N"/>
</dbReference>
<protein>
    <submittedName>
        <fullName evidence="6">LysR family transcriptional regulator</fullName>
    </submittedName>
</protein>
<evidence type="ECO:0000256" key="2">
    <source>
        <dbReference type="ARBA" id="ARBA00023015"/>
    </source>
</evidence>
<dbReference type="GO" id="GO:0003700">
    <property type="term" value="F:DNA-binding transcription factor activity"/>
    <property type="evidence" value="ECO:0007669"/>
    <property type="project" value="InterPro"/>
</dbReference>
<dbReference type="FunFam" id="1.10.10.10:FF:000001">
    <property type="entry name" value="LysR family transcriptional regulator"/>
    <property type="match status" value="1"/>
</dbReference>
<reference evidence="6 7" key="1">
    <citation type="submission" date="2019-06" db="EMBL/GenBank/DDBJ databases">
        <title>Genomic Encyclopedia of Type Strains, Phase IV (KMG-V): Genome sequencing to study the core and pangenomes of soil and plant-associated prokaryotes.</title>
        <authorList>
            <person name="Whitman W."/>
        </authorList>
    </citation>
    <scope>NUCLEOTIDE SEQUENCE [LARGE SCALE GENOMIC DNA]</scope>
    <source>
        <strain evidence="6 7">BR 11880</strain>
    </source>
</reference>
<organism evidence="6 7">
    <name type="scientific">Nitrospirillum amazonense</name>
    <dbReference type="NCBI Taxonomy" id="28077"/>
    <lineage>
        <taxon>Bacteria</taxon>
        <taxon>Pseudomonadati</taxon>
        <taxon>Pseudomonadota</taxon>
        <taxon>Alphaproteobacteria</taxon>
        <taxon>Rhodospirillales</taxon>
        <taxon>Azospirillaceae</taxon>
        <taxon>Nitrospirillum</taxon>
    </lineage>
</organism>
<dbReference type="PROSITE" id="PS50931">
    <property type="entry name" value="HTH_LYSR"/>
    <property type="match status" value="1"/>
</dbReference>
<dbReference type="InterPro" id="IPR036388">
    <property type="entry name" value="WH-like_DNA-bd_sf"/>
</dbReference>